<dbReference type="OrthoDB" id="8402867at2"/>
<dbReference type="SUPFAM" id="SSF51126">
    <property type="entry name" value="Pectin lyase-like"/>
    <property type="match status" value="1"/>
</dbReference>
<dbReference type="RefSeq" id="WP_034853164.1">
    <property type="nucleotide sequence ID" value="NZ_AJQT01000025.1"/>
</dbReference>
<organism evidence="1 2">
    <name type="scientific">Sinorhizobium sojae CCBAU 05684</name>
    <dbReference type="NCBI Taxonomy" id="716928"/>
    <lineage>
        <taxon>Bacteria</taxon>
        <taxon>Pseudomonadati</taxon>
        <taxon>Pseudomonadota</taxon>
        <taxon>Alphaproteobacteria</taxon>
        <taxon>Hyphomicrobiales</taxon>
        <taxon>Rhizobiaceae</taxon>
        <taxon>Sinorhizobium/Ensifer group</taxon>
        <taxon>Sinorhizobium</taxon>
    </lineage>
</organism>
<evidence type="ECO:0000313" key="2">
    <source>
        <dbReference type="Proteomes" id="UP000217211"/>
    </source>
</evidence>
<dbReference type="Proteomes" id="UP000217211">
    <property type="component" value="Chromosome"/>
</dbReference>
<evidence type="ECO:0000313" key="1">
    <source>
        <dbReference type="EMBL" id="ASY64486.1"/>
    </source>
</evidence>
<name>A0A249PF99_9HYPH</name>
<dbReference type="AlphaFoldDB" id="A0A249PF99"/>
<accession>A0A249PF99</accession>
<dbReference type="KEGG" id="esj:SJ05684_c30620"/>
<sequence length="790" mass="83826">MSITSPDDRISFYNPVVATTEFPAQFPVFDNDDIKVFVDGVERDDFAVTATYTEGVSTDAKAVFAVGITGHVQVVGAREPHRTNRFNNGGPLPVRDLNLALDTVESEVQELRRDMGRAVLASYGSSGPALPAPDGNKLIGWNGAGELENKASESESVAAAEAAAEAALAAANAGYLFDSESAFEAANIPLVLQRAVVGIGIDKHDKIRISTPSPAKPWHKQSADGAWWQIDVPAVTLGMLGGTRTYASDNRQAFFDAVEYAQTFDVPVRDCGVYGIVGNVEITGTPVTIEGAVGAPHIWFGTSDDGDSLRPGFKDDIPGLVFIFKNGGTPTSFSLTNRTDDYATVTPCLAVSSVQNTIRRLAIVQDMNVFDASGNYNDIAEVAASLADDFDVGVLVNDTRQNLFDDVTVFGYFSKAGYVVHSKSGDDDPDYNQWIGGSAYGRHGVALIGANDAPAAYGLSGSQFYGVRIGSKDSKARVATDSATAHYSGAADWRCLYIDGDTDGSTAEINGHYFTNCVFRTASDRLIELDHASNVVFAGCIFEHNFYSVPNSTSTPTFIASANTKKGVQFLGCRINYLTMIFHADFVGALAAGIGVFVQGDPIQSRAGWVYSDPNVVGGYAATIVGGDGNVGDPSVQFTKDANNQSAGWKILMDVSAGDPIQFRYAGSSVFDINTTGVRVPAAGERRLIHEVPGALTISGDAITVTRSYHLIATEGGASTDDLVNINGGVAGMRLLLRCSNSGQTITLRRTGNIRLDGSTDKAIATTGSYIELFCDGSLWRQISPVMVTG</sequence>
<dbReference type="eggNOG" id="ENOG5030JBD">
    <property type="taxonomic scope" value="Bacteria"/>
</dbReference>
<dbReference type="EMBL" id="CP023067">
    <property type="protein sequence ID" value="ASY64486.1"/>
    <property type="molecule type" value="Genomic_DNA"/>
</dbReference>
<dbReference type="InterPro" id="IPR011050">
    <property type="entry name" value="Pectin_lyase_fold/virulence"/>
</dbReference>
<gene>
    <name evidence="1" type="ORF">SJ05684_c30620</name>
</gene>
<protein>
    <submittedName>
        <fullName evidence="1">Uncharacterized protein</fullName>
    </submittedName>
</protein>
<reference evidence="1 2" key="1">
    <citation type="submission" date="2017-08" db="EMBL/GenBank/DDBJ databases">
        <title>Multipartite genome sequences of Sinorhizobium species nodulating soybeans.</title>
        <authorList>
            <person name="Tian C.F."/>
        </authorList>
    </citation>
    <scope>NUCLEOTIDE SEQUENCE [LARGE SCALE GENOMIC DNA]</scope>
    <source>
        <strain evidence="1 2">CCBAU 05684</strain>
    </source>
</reference>
<proteinExistence type="predicted"/>
<keyword evidence="2" id="KW-1185">Reference proteome</keyword>